<dbReference type="RefSeq" id="WP_386114207.1">
    <property type="nucleotide sequence ID" value="NZ_JBHTKM010000017.1"/>
</dbReference>
<evidence type="ECO:0000313" key="2">
    <source>
        <dbReference type="Proteomes" id="UP001597086"/>
    </source>
</evidence>
<comment type="caution">
    <text evidence="1">The sequence shown here is derived from an EMBL/GenBank/DDBJ whole genome shotgun (WGS) entry which is preliminary data.</text>
</comment>
<reference evidence="2" key="1">
    <citation type="journal article" date="2019" name="Int. J. Syst. Evol. Microbiol.">
        <title>The Global Catalogue of Microorganisms (GCM) 10K type strain sequencing project: providing services to taxonomists for standard genome sequencing and annotation.</title>
        <authorList>
            <consortium name="The Broad Institute Genomics Platform"/>
            <consortium name="The Broad Institute Genome Sequencing Center for Infectious Disease"/>
            <person name="Wu L."/>
            <person name="Ma J."/>
        </authorList>
    </citation>
    <scope>NUCLEOTIDE SEQUENCE [LARGE SCALE GENOMIC DNA]</scope>
    <source>
        <strain evidence="2">CCUG 56098</strain>
    </source>
</reference>
<gene>
    <name evidence="1" type="ORF">ACFQ13_03855</name>
</gene>
<protein>
    <submittedName>
        <fullName evidence="1">Uncharacterized protein</fullName>
    </submittedName>
</protein>
<proteinExistence type="predicted"/>
<sequence>MTLTSTILGGSTTYQIVKRSDSTLHLKSQRYQVPPISEDDRNKIAEHYFTLRHKQTLQK</sequence>
<name>A0ABW3KQD5_9FLAO</name>
<keyword evidence="2" id="KW-1185">Reference proteome</keyword>
<dbReference type="EMBL" id="JBHTKM010000017">
    <property type="protein sequence ID" value="MFD1015048.1"/>
    <property type="molecule type" value="Genomic_DNA"/>
</dbReference>
<dbReference type="Proteomes" id="UP001597086">
    <property type="component" value="Unassembled WGS sequence"/>
</dbReference>
<organism evidence="1 2">
    <name type="scientific">Winogradskyella rapida</name>
    <dbReference type="NCBI Taxonomy" id="549701"/>
    <lineage>
        <taxon>Bacteria</taxon>
        <taxon>Pseudomonadati</taxon>
        <taxon>Bacteroidota</taxon>
        <taxon>Flavobacteriia</taxon>
        <taxon>Flavobacteriales</taxon>
        <taxon>Flavobacteriaceae</taxon>
        <taxon>Winogradskyella</taxon>
    </lineage>
</organism>
<evidence type="ECO:0000313" key="1">
    <source>
        <dbReference type="EMBL" id="MFD1015048.1"/>
    </source>
</evidence>
<accession>A0ABW3KQD5</accession>